<keyword evidence="3" id="KW-1185">Reference proteome</keyword>
<name>A0AAW1N3V7_POPJA</name>
<organism evidence="2 3">
    <name type="scientific">Popillia japonica</name>
    <name type="common">Japanese beetle</name>
    <dbReference type="NCBI Taxonomy" id="7064"/>
    <lineage>
        <taxon>Eukaryota</taxon>
        <taxon>Metazoa</taxon>
        <taxon>Ecdysozoa</taxon>
        <taxon>Arthropoda</taxon>
        <taxon>Hexapoda</taxon>
        <taxon>Insecta</taxon>
        <taxon>Pterygota</taxon>
        <taxon>Neoptera</taxon>
        <taxon>Endopterygota</taxon>
        <taxon>Coleoptera</taxon>
        <taxon>Polyphaga</taxon>
        <taxon>Scarabaeiformia</taxon>
        <taxon>Scarabaeidae</taxon>
        <taxon>Rutelinae</taxon>
        <taxon>Popillia</taxon>
    </lineage>
</organism>
<dbReference type="AlphaFoldDB" id="A0AAW1N3V7"/>
<accession>A0AAW1N3V7</accession>
<sequence>MGISAKFINILKNLYNGANISIKVGKDVSGSVTLREGFLQGEILSPLLFAIYINDLEDYLRKSKLSGINVDGETDIILLAYADDLALVSDSPISLQRKLNILERYCDANLLTINVAKTNFLPFHQGRGPEPWIFKYKESVVEVVNNFCYLGVNFSSSGKFLAKKSITGIDR</sequence>
<dbReference type="Proteomes" id="UP001458880">
    <property type="component" value="Unassembled WGS sequence"/>
</dbReference>
<protein>
    <submittedName>
        <fullName evidence="2">Reverse transcriptase (RNA-dependent DNA polymerase)</fullName>
    </submittedName>
</protein>
<dbReference type="EMBL" id="JASPKY010000014">
    <property type="protein sequence ID" value="KAK9753304.1"/>
    <property type="molecule type" value="Genomic_DNA"/>
</dbReference>
<evidence type="ECO:0000313" key="3">
    <source>
        <dbReference type="Proteomes" id="UP001458880"/>
    </source>
</evidence>
<evidence type="ECO:0000259" key="1">
    <source>
        <dbReference type="PROSITE" id="PS50878"/>
    </source>
</evidence>
<comment type="caution">
    <text evidence="2">The sequence shown here is derived from an EMBL/GenBank/DDBJ whole genome shotgun (WGS) entry which is preliminary data.</text>
</comment>
<keyword evidence="2" id="KW-0548">Nucleotidyltransferase</keyword>
<dbReference type="PANTHER" id="PTHR47027">
    <property type="entry name" value="REVERSE TRANSCRIPTASE DOMAIN-CONTAINING PROTEIN"/>
    <property type="match status" value="1"/>
</dbReference>
<evidence type="ECO:0000313" key="2">
    <source>
        <dbReference type="EMBL" id="KAK9753304.1"/>
    </source>
</evidence>
<reference evidence="2 3" key="1">
    <citation type="journal article" date="2024" name="BMC Genomics">
        <title>De novo assembly and annotation of Popillia japonica's genome with initial clues to its potential as an invasive pest.</title>
        <authorList>
            <person name="Cucini C."/>
            <person name="Boschi S."/>
            <person name="Funari R."/>
            <person name="Cardaioli E."/>
            <person name="Iannotti N."/>
            <person name="Marturano G."/>
            <person name="Paoli F."/>
            <person name="Bruttini M."/>
            <person name="Carapelli A."/>
            <person name="Frati F."/>
            <person name="Nardi F."/>
        </authorList>
    </citation>
    <scope>NUCLEOTIDE SEQUENCE [LARGE SCALE GENOMIC DNA]</scope>
    <source>
        <strain evidence="2">DMR45628</strain>
    </source>
</reference>
<dbReference type="SUPFAM" id="SSF56672">
    <property type="entry name" value="DNA/RNA polymerases"/>
    <property type="match status" value="1"/>
</dbReference>
<dbReference type="InterPro" id="IPR000477">
    <property type="entry name" value="RT_dom"/>
</dbReference>
<dbReference type="PROSITE" id="PS50878">
    <property type="entry name" value="RT_POL"/>
    <property type="match status" value="1"/>
</dbReference>
<feature type="domain" description="Reverse transcriptase" evidence="1">
    <location>
        <begin position="1"/>
        <end position="154"/>
    </location>
</feature>
<keyword evidence="2" id="KW-0808">Transferase</keyword>
<dbReference type="PANTHER" id="PTHR47027:SF20">
    <property type="entry name" value="REVERSE TRANSCRIPTASE-LIKE PROTEIN WITH RNA-DIRECTED DNA POLYMERASE DOMAIN"/>
    <property type="match status" value="1"/>
</dbReference>
<dbReference type="Pfam" id="PF00078">
    <property type="entry name" value="RVT_1"/>
    <property type="match status" value="1"/>
</dbReference>
<dbReference type="GO" id="GO:0003964">
    <property type="term" value="F:RNA-directed DNA polymerase activity"/>
    <property type="evidence" value="ECO:0007669"/>
    <property type="project" value="UniProtKB-KW"/>
</dbReference>
<keyword evidence="2" id="KW-0695">RNA-directed DNA polymerase</keyword>
<proteinExistence type="predicted"/>
<gene>
    <name evidence="2" type="ORF">QE152_g3464</name>
</gene>
<dbReference type="InterPro" id="IPR043502">
    <property type="entry name" value="DNA/RNA_pol_sf"/>
</dbReference>